<reference evidence="2" key="1">
    <citation type="submission" date="2018-11" db="EMBL/GenBank/DDBJ databases">
        <authorList>
            <consortium name="Pathogen Informatics"/>
        </authorList>
    </citation>
    <scope>NUCLEOTIDE SEQUENCE</scope>
</reference>
<evidence type="ECO:0000313" key="2">
    <source>
        <dbReference type="EMBL" id="VEL07397.1"/>
    </source>
</evidence>
<dbReference type="EMBL" id="CAAALY010001653">
    <property type="protein sequence ID" value="VEL07397.1"/>
    <property type="molecule type" value="Genomic_DNA"/>
</dbReference>
<sequence>MMRSSTVLLTLKILLQALPFLADTLETIHHFSLLEEENTRCQLETTSFSNQSPTWYHSSVDSQGRYTFSWRVEYDDSEISSDAIRGHEQYPEDWESRDFRRARKARSNNSESRWYRESSVEVGNRKRNRMNPRLFTSACLKFDEDNEKPLIFGIGFGPSDEPVNSDLVMLTKSSHWKGSRQTLGHPTARERIKIKKHVAIKHASVDEFNPSFDSSAVNEWILMEGRTDEKGVIQLVRHVDKSESLLTCSYSGPTQESIGQFIEGNIMNDKLWESQRSSEVMEEEKEERFRWSAKGGIFLLEQEQTSHIFFLSSFQSLLSQHEIGDHSFRPDYLLSGKKTVFDVDPNFQLLRVQLLKSTWPIPQIVESDDVKVFEMLVKNAGFPQHTSAHRCAFDSINSRTFQFVNLLVSRRQLSSGRHIHF</sequence>
<feature type="chain" id="PRO_5018749691" description="DOMON domain-containing protein" evidence="1">
    <location>
        <begin position="18"/>
        <end position="421"/>
    </location>
</feature>
<evidence type="ECO:0000313" key="3">
    <source>
        <dbReference type="Proteomes" id="UP000784294"/>
    </source>
</evidence>
<keyword evidence="1" id="KW-0732">Signal</keyword>
<protein>
    <recommendedName>
        <fullName evidence="4">DOMON domain-containing protein</fullName>
    </recommendedName>
</protein>
<name>A0A3S5CBE9_9PLAT</name>
<accession>A0A3S5CBE9</accession>
<evidence type="ECO:0000256" key="1">
    <source>
        <dbReference type="SAM" id="SignalP"/>
    </source>
</evidence>
<gene>
    <name evidence="2" type="ORF">PXEA_LOCUS837</name>
</gene>
<feature type="signal peptide" evidence="1">
    <location>
        <begin position="1"/>
        <end position="17"/>
    </location>
</feature>
<dbReference type="AlphaFoldDB" id="A0A3S5CBE9"/>
<organism evidence="2 3">
    <name type="scientific">Protopolystoma xenopodis</name>
    <dbReference type="NCBI Taxonomy" id="117903"/>
    <lineage>
        <taxon>Eukaryota</taxon>
        <taxon>Metazoa</taxon>
        <taxon>Spiralia</taxon>
        <taxon>Lophotrochozoa</taxon>
        <taxon>Platyhelminthes</taxon>
        <taxon>Monogenea</taxon>
        <taxon>Polyopisthocotylea</taxon>
        <taxon>Polystomatidea</taxon>
        <taxon>Polystomatidae</taxon>
        <taxon>Protopolystoma</taxon>
    </lineage>
</organism>
<keyword evidence="3" id="KW-1185">Reference proteome</keyword>
<proteinExistence type="predicted"/>
<evidence type="ECO:0008006" key="4">
    <source>
        <dbReference type="Google" id="ProtNLM"/>
    </source>
</evidence>
<dbReference type="Proteomes" id="UP000784294">
    <property type="component" value="Unassembled WGS sequence"/>
</dbReference>
<comment type="caution">
    <text evidence="2">The sequence shown here is derived from an EMBL/GenBank/DDBJ whole genome shotgun (WGS) entry which is preliminary data.</text>
</comment>